<proteinExistence type="predicted"/>
<accession>A0A8S1MPG4</accession>
<protein>
    <submittedName>
        <fullName evidence="1">Uncharacterized protein</fullName>
    </submittedName>
</protein>
<evidence type="ECO:0000313" key="3">
    <source>
        <dbReference type="Proteomes" id="UP000688137"/>
    </source>
</evidence>
<evidence type="ECO:0000313" key="2">
    <source>
        <dbReference type="EMBL" id="CAD8081461.1"/>
    </source>
</evidence>
<keyword evidence="3" id="KW-1185">Reference proteome</keyword>
<name>A0A8S1MPG4_PARPR</name>
<dbReference type="AlphaFoldDB" id="A0A8S1MPG4"/>
<reference evidence="1" key="1">
    <citation type="submission" date="2021-01" db="EMBL/GenBank/DDBJ databases">
        <authorList>
            <consortium name="Genoscope - CEA"/>
            <person name="William W."/>
        </authorList>
    </citation>
    <scope>NUCLEOTIDE SEQUENCE</scope>
</reference>
<dbReference type="EMBL" id="CAJJDM010000068">
    <property type="protein sequence ID" value="CAD8081459.1"/>
    <property type="molecule type" value="Genomic_DNA"/>
</dbReference>
<dbReference type="EMBL" id="CAJJDM010000068">
    <property type="protein sequence ID" value="CAD8081461.1"/>
    <property type="molecule type" value="Genomic_DNA"/>
</dbReference>
<gene>
    <name evidence="1" type="ORF">PPRIM_AZ9-3.1.T0660004</name>
    <name evidence="2" type="ORF">PPRIM_AZ9-3.1.T0660005</name>
</gene>
<sequence>MSQKYKKNLNSDVGPCLIGINFGRNFGSSFVNKRAKMMIVRINKKLKGLFESFKKLKQKLKWIVIDNDFKHFKFEYENCIIVGIWVKMKIDQYKIREGLKRQKRLIW</sequence>
<dbReference type="Proteomes" id="UP000688137">
    <property type="component" value="Unassembled WGS sequence"/>
</dbReference>
<comment type="caution">
    <text evidence="1">The sequence shown here is derived from an EMBL/GenBank/DDBJ whole genome shotgun (WGS) entry which is preliminary data.</text>
</comment>
<evidence type="ECO:0000313" key="1">
    <source>
        <dbReference type="EMBL" id="CAD8081459.1"/>
    </source>
</evidence>
<organism evidence="1 3">
    <name type="scientific">Paramecium primaurelia</name>
    <dbReference type="NCBI Taxonomy" id="5886"/>
    <lineage>
        <taxon>Eukaryota</taxon>
        <taxon>Sar</taxon>
        <taxon>Alveolata</taxon>
        <taxon>Ciliophora</taxon>
        <taxon>Intramacronucleata</taxon>
        <taxon>Oligohymenophorea</taxon>
        <taxon>Peniculida</taxon>
        <taxon>Parameciidae</taxon>
        <taxon>Paramecium</taxon>
    </lineage>
</organism>